<keyword evidence="5" id="KW-1185">Reference proteome</keyword>
<dbReference type="KEGG" id="mtuy:H3143_02180"/>
<evidence type="ECO:0000313" key="4">
    <source>
        <dbReference type="EMBL" id="QMT98294.1"/>
    </source>
</evidence>
<evidence type="ECO:0000313" key="5">
    <source>
        <dbReference type="Proteomes" id="UP000514704"/>
    </source>
</evidence>
<feature type="compositionally biased region" description="Polar residues" evidence="1">
    <location>
        <begin position="45"/>
        <end position="56"/>
    </location>
</feature>
<gene>
    <name evidence="4" type="ORF">H3143_02180</name>
</gene>
<feature type="chain" id="PRO_5028274491" description="DUF31 domain-containing protein" evidence="2">
    <location>
        <begin position="30"/>
        <end position="602"/>
    </location>
</feature>
<feature type="region of interest" description="Disordered" evidence="1">
    <location>
        <begin position="29"/>
        <end position="91"/>
    </location>
</feature>
<organism evidence="4 5">
    <name type="scientific">Mycoplasma tullyi</name>
    <dbReference type="NCBI Taxonomy" id="1612150"/>
    <lineage>
        <taxon>Bacteria</taxon>
        <taxon>Bacillati</taxon>
        <taxon>Mycoplasmatota</taxon>
        <taxon>Mollicutes</taxon>
        <taxon>Mycoplasmataceae</taxon>
        <taxon>Mycoplasma</taxon>
    </lineage>
</organism>
<evidence type="ECO:0000259" key="3">
    <source>
        <dbReference type="Pfam" id="PF01732"/>
    </source>
</evidence>
<feature type="compositionally biased region" description="Basic and acidic residues" evidence="1">
    <location>
        <begin position="57"/>
        <end position="81"/>
    </location>
</feature>
<dbReference type="PROSITE" id="PS51257">
    <property type="entry name" value="PROKAR_LIPOPROTEIN"/>
    <property type="match status" value="1"/>
</dbReference>
<evidence type="ECO:0000256" key="2">
    <source>
        <dbReference type="SAM" id="SignalP"/>
    </source>
</evidence>
<accession>A0A7D7XUM4</accession>
<dbReference type="RefSeq" id="WP_182078581.1">
    <property type="nucleotide sequence ID" value="NZ_CP059674.1"/>
</dbReference>
<dbReference type="NCBIfam" id="NF045841">
    <property type="entry name" value="Ig_SerProt_MIP"/>
    <property type="match status" value="1"/>
</dbReference>
<feature type="compositionally biased region" description="Polar residues" evidence="1">
    <location>
        <begin position="82"/>
        <end position="91"/>
    </location>
</feature>
<reference evidence="4 5" key="1">
    <citation type="journal article" date="2017" name="Int. J. Syst. Evol. Microbiol.">
        <title>Mycoplasma tullyi sp. nov., isolated from penguins of the genus Spheniscus.</title>
        <authorList>
            <person name="Yavari C.A."/>
            <person name="Ramirez A.S."/>
            <person name="Nicholas R.A.J."/>
            <person name="Radford A.D."/>
            <person name="Darby A.C."/>
            <person name="Bradbury J.M."/>
        </authorList>
    </citation>
    <scope>NUCLEOTIDE SEQUENCE [LARGE SCALE GENOMIC DNA]</scope>
    <source>
        <strain evidence="4 5">56A97T</strain>
    </source>
</reference>
<feature type="domain" description="DUF31" evidence="3">
    <location>
        <begin position="150"/>
        <end position="521"/>
    </location>
</feature>
<dbReference type="EMBL" id="CP059674">
    <property type="protein sequence ID" value="QMT98294.1"/>
    <property type="molecule type" value="Genomic_DNA"/>
</dbReference>
<protein>
    <recommendedName>
        <fullName evidence="3">DUF31 domain-containing protein</fullName>
    </recommendedName>
</protein>
<evidence type="ECO:0000256" key="1">
    <source>
        <dbReference type="SAM" id="MobiDB-lite"/>
    </source>
</evidence>
<dbReference type="Pfam" id="PF01732">
    <property type="entry name" value="Mycop_pep_DUF31"/>
    <property type="match status" value="1"/>
</dbReference>
<proteinExistence type="predicted"/>
<dbReference type="Proteomes" id="UP000514704">
    <property type="component" value="Chromosome"/>
</dbReference>
<keyword evidence="2" id="KW-0732">Signal</keyword>
<sequence>MNRKKLSIIAGLIISQPILLVAASCTNTAKENKPQPEMGVEPSKTPVNKSQTQNPKPNDDKPSNQDTSGDKIVTKDHKNESDTNITNKSINKIETTNNKPINKVETTNTDNANLTTQEALTYYENHPELKKYDEERFNSETFLKDNISYIQQNLARSFALRWNYKDGSFSGGTTWLLDYQKVNDSSYKLFLATNYHVAVDIYRQGELEEYKQPARYDNPITDFKIGFDVQNSTNAGVKEWKEKTNYRNNFAYRTLKPEDVPKVIFLAQNFTENTKNVPNKNYYADFAVLEWDVNINSYLDLKDIIVPPNSDSRVQNYLLRQENIEWKLLTEHIKGAIKTFDEVYDKLTNKNLSIRNTDYKLPYASVSYETLDYARKHFLEAYHLDYLTKDESIPHSINKINELNSFIDDYLNNKTYLLPTNTYYAGFPFSKTKSETITNIPPGWENKPGYDDFDLNRPYITVDYDYNNKPVGDEGTVVFNKMPKSLFYGVVFETLSLNRVIGGMSGSLVTDRQGLPIGIFIGYSGSGSVLIGDKFATTSNVLYVPFVQNRMFTVNNLTVYPYNLIDGTDKSKYPKQLSSYREMLRKIYGVNGIKTKLFFEGV</sequence>
<dbReference type="AlphaFoldDB" id="A0A7D7XUM4"/>
<name>A0A7D7XUM4_9MOLU</name>
<feature type="signal peptide" evidence="2">
    <location>
        <begin position="1"/>
        <end position="29"/>
    </location>
</feature>
<dbReference type="InterPro" id="IPR022382">
    <property type="entry name" value="Mycoplasma_peptidase_DUF31"/>
</dbReference>